<evidence type="ECO:0000313" key="1">
    <source>
        <dbReference type="EMBL" id="KFF27144.1"/>
    </source>
</evidence>
<comment type="caution">
    <text evidence="1">The sequence shown here is derived from an EMBL/GenBank/DDBJ whole genome shotgun (WGS) entry which is preliminary data.</text>
</comment>
<proteinExistence type="predicted"/>
<reference evidence="1 2" key="1">
    <citation type="submission" date="2014-07" db="EMBL/GenBank/DDBJ databases">
        <title>Genome of Chryseobacterium vrystaatense LMG 22846.</title>
        <authorList>
            <person name="Pipes S.E."/>
            <person name="Stropko S.J."/>
            <person name="Newman J.D."/>
        </authorList>
    </citation>
    <scope>NUCLEOTIDE SEQUENCE [LARGE SCALE GENOMIC DNA]</scope>
    <source>
        <strain evidence="1 2">LMG 22846</strain>
    </source>
</reference>
<evidence type="ECO:0000313" key="2">
    <source>
        <dbReference type="Proteomes" id="UP000028719"/>
    </source>
</evidence>
<sequence length="68" mass="8272">MDLDKIICYRKDQRHVSLEKYSSENISSIRNTNKTYYFSNQRINYLYPPAFCIKKIYLYKCIFADNTK</sequence>
<keyword evidence="2" id="KW-1185">Reference proteome</keyword>
<dbReference type="Proteomes" id="UP000028719">
    <property type="component" value="Unassembled WGS sequence"/>
</dbReference>
<name>A0ABR4UQ55_9FLAO</name>
<accession>A0ABR4UQ55</accession>
<gene>
    <name evidence="1" type="ORF">IW16_07770</name>
</gene>
<protein>
    <submittedName>
        <fullName evidence="1">Uncharacterized protein</fullName>
    </submittedName>
</protein>
<dbReference type="EMBL" id="JPRI01000002">
    <property type="protein sequence ID" value="KFF27144.1"/>
    <property type="molecule type" value="Genomic_DNA"/>
</dbReference>
<organism evidence="1 2">
    <name type="scientific">Chryseobacterium vrystaatense</name>
    <dbReference type="NCBI Taxonomy" id="307480"/>
    <lineage>
        <taxon>Bacteria</taxon>
        <taxon>Pseudomonadati</taxon>
        <taxon>Bacteroidota</taxon>
        <taxon>Flavobacteriia</taxon>
        <taxon>Flavobacteriales</taxon>
        <taxon>Weeksellaceae</taxon>
        <taxon>Chryseobacterium group</taxon>
        <taxon>Chryseobacterium</taxon>
    </lineage>
</organism>